<dbReference type="GO" id="GO:0005737">
    <property type="term" value="C:cytoplasm"/>
    <property type="evidence" value="ECO:0007669"/>
    <property type="project" value="TreeGrafter"/>
</dbReference>
<dbReference type="OrthoDB" id="1298661at2759"/>
<comment type="caution">
    <text evidence="11">The sequence shown here is derived from an EMBL/GenBank/DDBJ whole genome shotgun (WGS) entry which is preliminary data.</text>
</comment>
<evidence type="ECO:0000256" key="4">
    <source>
        <dbReference type="ARBA" id="ARBA00022691"/>
    </source>
</evidence>
<evidence type="ECO:0000313" key="11">
    <source>
        <dbReference type="EMBL" id="CAB9525803.1"/>
    </source>
</evidence>
<gene>
    <name evidence="11" type="ORF">SEMRO_1729_G294000.1</name>
</gene>
<dbReference type="GO" id="GO:0032259">
    <property type="term" value="P:methylation"/>
    <property type="evidence" value="ECO:0007669"/>
    <property type="project" value="UniProtKB-KW"/>
</dbReference>
<evidence type="ECO:0000256" key="6">
    <source>
        <dbReference type="ARBA" id="ARBA00039449"/>
    </source>
</evidence>
<dbReference type="AlphaFoldDB" id="A0A9N8HSJ2"/>
<dbReference type="EC" id="2.1.1.244" evidence="5"/>
<evidence type="ECO:0000256" key="8">
    <source>
        <dbReference type="ARBA" id="ARBA00047306"/>
    </source>
</evidence>
<accession>A0A9N8HSJ2</accession>
<evidence type="ECO:0000256" key="9">
    <source>
        <dbReference type="ARBA" id="ARBA00047885"/>
    </source>
</evidence>
<evidence type="ECO:0000256" key="5">
    <source>
        <dbReference type="ARBA" id="ARBA00039112"/>
    </source>
</evidence>
<proteinExistence type="inferred from homology"/>
<dbReference type="PANTHER" id="PTHR12753:SF0">
    <property type="entry name" value="ALPHA N-TERMINAL PROTEIN METHYLTRANSFERASE 1"/>
    <property type="match status" value="1"/>
</dbReference>
<protein>
    <recommendedName>
        <fullName evidence="6">Alpha N-terminal protein methyltransferase 1</fullName>
        <ecNumber evidence="5">2.1.1.244</ecNumber>
    </recommendedName>
    <alternativeName>
        <fullName evidence="7">X-Pro-Lys N-terminal protein methyltransferase 1</fullName>
    </alternativeName>
</protein>
<evidence type="ECO:0000256" key="2">
    <source>
        <dbReference type="ARBA" id="ARBA00022603"/>
    </source>
</evidence>
<comment type="catalytic activity">
    <reaction evidence="9">
        <text>N-terminal L-prolyl-L-prolyl-L-lysyl-[protein] + 2 S-adenosyl-L-methionine = N-terminal N,N-dimethyl-L-prolyl-L-prolyl-L-lysyl-[protein] + 2 S-adenosyl-L-homocysteine + 2 H(+)</text>
        <dbReference type="Rhea" id="RHEA:54736"/>
        <dbReference type="Rhea" id="RHEA-COMP:13787"/>
        <dbReference type="Rhea" id="RHEA-COMP:13974"/>
        <dbReference type="ChEBI" id="CHEBI:15378"/>
        <dbReference type="ChEBI" id="CHEBI:57856"/>
        <dbReference type="ChEBI" id="CHEBI:59789"/>
        <dbReference type="ChEBI" id="CHEBI:138059"/>
        <dbReference type="ChEBI" id="CHEBI:138318"/>
        <dbReference type="EC" id="2.1.1.244"/>
    </reaction>
</comment>
<keyword evidence="12" id="KW-1185">Reference proteome</keyword>
<dbReference type="Proteomes" id="UP001153069">
    <property type="component" value="Unassembled WGS sequence"/>
</dbReference>
<sequence>MGNFYNSHAELLAMQAANREDFYEKNNEWWQTGGYGGATDDEEMIGDEDGASDCLEGLFFLDRLIQKNNKDKNNSLLMQHKLAVDVGAGLGRITKGILLKHYDEIHLVEGNSAYSKRSKVKLGKKKAKRCVFTQCYLQDINSQTLGTNKPIDLIWIQWTLQYLTDCDVIECLRILAEGLRPIVGVLVVKENRPFGIQREDRFQMDTPAGENNRYDITRPDAHHRLLFQMAGLTVKSTERGEETNTYELTNETL</sequence>
<comment type="catalytic activity">
    <reaction evidence="8">
        <text>N-terminal L-seryl-L-prolyl-L-lysyl-[protein] + 3 S-adenosyl-L-methionine = N-terminal N,N,N-trimethyl-L-seryl-L-prolyl-L-lysyl-[protein] + 3 S-adenosyl-L-homocysteine + 3 H(+)</text>
        <dbReference type="Rhea" id="RHEA:54724"/>
        <dbReference type="Rhea" id="RHEA-COMP:13789"/>
        <dbReference type="Rhea" id="RHEA-COMP:13973"/>
        <dbReference type="ChEBI" id="CHEBI:15378"/>
        <dbReference type="ChEBI" id="CHEBI:57856"/>
        <dbReference type="ChEBI" id="CHEBI:59789"/>
        <dbReference type="ChEBI" id="CHEBI:138061"/>
        <dbReference type="ChEBI" id="CHEBI:138317"/>
        <dbReference type="EC" id="2.1.1.244"/>
    </reaction>
</comment>
<dbReference type="SUPFAM" id="SSF53335">
    <property type="entry name" value="S-adenosyl-L-methionine-dependent methyltransferases"/>
    <property type="match status" value="1"/>
</dbReference>
<comment type="catalytic activity">
    <reaction evidence="10">
        <text>N-terminal L-alanyl-L-prolyl-L-lysyl-[protein] + 3 S-adenosyl-L-methionine = N-terminal N,N,N-trimethyl-L-alanyl-L-prolyl-L-lysyl-[protein] + 3 S-adenosyl-L-homocysteine + 3 H(+)</text>
        <dbReference type="Rhea" id="RHEA:54712"/>
        <dbReference type="Rhea" id="RHEA-COMP:13785"/>
        <dbReference type="Rhea" id="RHEA-COMP:13971"/>
        <dbReference type="ChEBI" id="CHEBI:15378"/>
        <dbReference type="ChEBI" id="CHEBI:57856"/>
        <dbReference type="ChEBI" id="CHEBI:59789"/>
        <dbReference type="ChEBI" id="CHEBI:138057"/>
        <dbReference type="ChEBI" id="CHEBI:138315"/>
        <dbReference type="EC" id="2.1.1.244"/>
    </reaction>
</comment>
<comment type="similarity">
    <text evidence="1">Belongs to the methyltransferase superfamily. NTM1 family.</text>
</comment>
<dbReference type="PANTHER" id="PTHR12753">
    <property type="entry name" value="AD-003 - RELATED"/>
    <property type="match status" value="1"/>
</dbReference>
<keyword evidence="4" id="KW-0949">S-adenosyl-L-methionine</keyword>
<dbReference type="EMBL" id="CAICTM010001727">
    <property type="protein sequence ID" value="CAB9525803.1"/>
    <property type="molecule type" value="Genomic_DNA"/>
</dbReference>
<evidence type="ECO:0000256" key="3">
    <source>
        <dbReference type="ARBA" id="ARBA00022679"/>
    </source>
</evidence>
<keyword evidence="2" id="KW-0489">Methyltransferase</keyword>
<keyword evidence="3" id="KW-0808">Transferase</keyword>
<evidence type="ECO:0000256" key="7">
    <source>
        <dbReference type="ARBA" id="ARBA00043129"/>
    </source>
</evidence>
<evidence type="ECO:0000313" key="12">
    <source>
        <dbReference type="Proteomes" id="UP001153069"/>
    </source>
</evidence>
<evidence type="ECO:0000256" key="1">
    <source>
        <dbReference type="ARBA" id="ARBA00009059"/>
    </source>
</evidence>
<dbReference type="InterPro" id="IPR029063">
    <property type="entry name" value="SAM-dependent_MTases_sf"/>
</dbReference>
<name>A0A9N8HSJ2_9STRA</name>
<dbReference type="InterPro" id="IPR008576">
    <property type="entry name" value="MeTrfase_NTM1"/>
</dbReference>
<reference evidence="11" key="1">
    <citation type="submission" date="2020-06" db="EMBL/GenBank/DDBJ databases">
        <authorList>
            <consortium name="Plant Systems Biology data submission"/>
        </authorList>
    </citation>
    <scope>NUCLEOTIDE SEQUENCE</scope>
    <source>
        <strain evidence="11">D6</strain>
    </source>
</reference>
<organism evidence="11 12">
    <name type="scientific">Seminavis robusta</name>
    <dbReference type="NCBI Taxonomy" id="568900"/>
    <lineage>
        <taxon>Eukaryota</taxon>
        <taxon>Sar</taxon>
        <taxon>Stramenopiles</taxon>
        <taxon>Ochrophyta</taxon>
        <taxon>Bacillariophyta</taxon>
        <taxon>Bacillariophyceae</taxon>
        <taxon>Bacillariophycidae</taxon>
        <taxon>Naviculales</taxon>
        <taxon>Naviculaceae</taxon>
        <taxon>Seminavis</taxon>
    </lineage>
</organism>
<dbReference type="GO" id="GO:0071885">
    <property type="term" value="F:N-terminal protein N-methyltransferase activity"/>
    <property type="evidence" value="ECO:0007669"/>
    <property type="project" value="UniProtKB-EC"/>
</dbReference>
<dbReference type="Gene3D" id="3.40.50.150">
    <property type="entry name" value="Vaccinia Virus protein VP39"/>
    <property type="match status" value="1"/>
</dbReference>
<evidence type="ECO:0000256" key="10">
    <source>
        <dbReference type="ARBA" id="ARBA00048167"/>
    </source>
</evidence>
<dbReference type="Pfam" id="PF05891">
    <property type="entry name" value="Methyltransf_PK"/>
    <property type="match status" value="1"/>
</dbReference>